<dbReference type="Proteomes" id="UP001234297">
    <property type="component" value="Chromosome 11"/>
</dbReference>
<proteinExistence type="predicted"/>
<organism evidence="1 2">
    <name type="scientific">Persea americana</name>
    <name type="common">Avocado</name>
    <dbReference type="NCBI Taxonomy" id="3435"/>
    <lineage>
        <taxon>Eukaryota</taxon>
        <taxon>Viridiplantae</taxon>
        <taxon>Streptophyta</taxon>
        <taxon>Embryophyta</taxon>
        <taxon>Tracheophyta</taxon>
        <taxon>Spermatophyta</taxon>
        <taxon>Magnoliopsida</taxon>
        <taxon>Magnoliidae</taxon>
        <taxon>Laurales</taxon>
        <taxon>Lauraceae</taxon>
        <taxon>Persea</taxon>
    </lineage>
</organism>
<protein>
    <submittedName>
        <fullName evidence="1">Uncharacterized protein</fullName>
    </submittedName>
</protein>
<accession>A0ACC2KX43</accession>
<gene>
    <name evidence="1" type="ORF">MRB53_034327</name>
</gene>
<keyword evidence="2" id="KW-1185">Reference proteome</keyword>
<name>A0ACC2KX43_PERAE</name>
<dbReference type="EMBL" id="CM056819">
    <property type="protein sequence ID" value="KAJ8625797.1"/>
    <property type="molecule type" value="Genomic_DNA"/>
</dbReference>
<evidence type="ECO:0000313" key="2">
    <source>
        <dbReference type="Proteomes" id="UP001234297"/>
    </source>
</evidence>
<reference evidence="1 2" key="1">
    <citation type="journal article" date="2022" name="Hortic Res">
        <title>A haplotype resolved chromosomal level avocado genome allows analysis of novel avocado genes.</title>
        <authorList>
            <person name="Nath O."/>
            <person name="Fletcher S.J."/>
            <person name="Hayward A."/>
            <person name="Shaw L.M."/>
            <person name="Masouleh A.K."/>
            <person name="Furtado A."/>
            <person name="Henry R.J."/>
            <person name="Mitter N."/>
        </authorList>
    </citation>
    <scope>NUCLEOTIDE SEQUENCE [LARGE SCALE GENOMIC DNA]</scope>
    <source>
        <strain evidence="2">cv. Hass</strain>
    </source>
</reference>
<evidence type="ECO:0000313" key="1">
    <source>
        <dbReference type="EMBL" id="KAJ8625797.1"/>
    </source>
</evidence>
<sequence length="569" mass="63257">MESRKGLLLVVLGLVLSHTFSVCTAWGKTHHYNWVFTTATYTRLCEKKNITTVNGMYPGPNIYANKGDRVTVTVYNKASDNLTLHWHGVKQPRNPWSDGPEYITQCPIKPGSSFNYSIILSSEEGTLWWHAHSDWTRATVHGAIIVYPKIGTIYPFYKQPDEEKTIILGEWWKADVNEVIADALLLGNEPNVSNSFTINGQPGDLYPCSKPDTFRLLVEKGNTYLLRVVNAAMNNELFFSIAQHTLTVVAVDASYVKSFTTKYVMITPGQTMDILLQANQSPSLYYMAAAAFSNGDGVSFDNTTTLAILQYNGSYTPPSSPHNYTLPIYNDTQAANSFTTRLRSLASKDHPISVPSTVDEHLLISVSINTILCPNSSCSGPDGNRLSASLNNISFVSPFTDILQAYYRSINGVYTNDFPSIPPYFFDFTGSNLSSSLELPTRGTKVRVIKYNTTVEIVYQGTNLIAAEHHPMHLHGYNFYVVGSGTGNYNRTKDTPGYNLVDPPELNTVGVPKNGWVAVRFRADNPGVWFMHCHLERHLSWGMDTTLIVTNGPTSETKLLPPPPYMPPC</sequence>
<comment type="caution">
    <text evidence="1">The sequence shown here is derived from an EMBL/GenBank/DDBJ whole genome shotgun (WGS) entry which is preliminary data.</text>
</comment>